<comment type="caution">
    <text evidence="1">The sequence shown here is derived from an EMBL/GenBank/DDBJ whole genome shotgun (WGS) entry which is preliminary data.</text>
</comment>
<organism evidence="1 2">
    <name type="scientific">Flavobacterium xylosi</name>
    <dbReference type="NCBI Taxonomy" id="3230415"/>
    <lineage>
        <taxon>Bacteria</taxon>
        <taxon>Pseudomonadati</taxon>
        <taxon>Bacteroidota</taxon>
        <taxon>Flavobacteriia</taxon>
        <taxon>Flavobacteriales</taxon>
        <taxon>Flavobacteriaceae</taxon>
        <taxon>Flavobacterium</taxon>
    </lineage>
</organism>
<gene>
    <name evidence="1" type="ORF">ACFX5E_15115</name>
</gene>
<accession>A0ABW6HZE3</accession>
<proteinExistence type="predicted"/>
<sequence>MGWYKTTAKYKGGKSMTQWIHTDFHFDENDIIDEVNQYLDKAAINEAMKK</sequence>
<protein>
    <submittedName>
        <fullName evidence="1">Uncharacterized protein</fullName>
    </submittedName>
</protein>
<dbReference type="EMBL" id="JBHZPZ010000024">
    <property type="protein sequence ID" value="MFE3869393.1"/>
    <property type="molecule type" value="Genomic_DNA"/>
</dbReference>
<keyword evidence="2" id="KW-1185">Reference proteome</keyword>
<reference evidence="1 2" key="1">
    <citation type="submission" date="2024-06" db="EMBL/GenBank/DDBJ databases">
        <title>Flavobacterium spp. isolated from glacier.</title>
        <authorList>
            <person name="Han D."/>
        </authorList>
    </citation>
    <scope>NUCLEOTIDE SEQUENCE [LARGE SCALE GENOMIC DNA]</scope>
    <source>
        <strain evidence="1 2">LS2P90</strain>
    </source>
</reference>
<dbReference type="Proteomes" id="UP001600109">
    <property type="component" value="Unassembled WGS sequence"/>
</dbReference>
<evidence type="ECO:0000313" key="1">
    <source>
        <dbReference type="EMBL" id="MFE3869393.1"/>
    </source>
</evidence>
<name>A0ABW6HZE3_9FLAO</name>
<dbReference type="RefSeq" id="WP_379856004.1">
    <property type="nucleotide sequence ID" value="NZ_JBHZPZ010000024.1"/>
</dbReference>
<evidence type="ECO:0000313" key="2">
    <source>
        <dbReference type="Proteomes" id="UP001600109"/>
    </source>
</evidence>